<gene>
    <name evidence="3" type="ORF">A3770_03p22860</name>
</gene>
<reference evidence="3 4" key="1">
    <citation type="submission" date="2018-07" db="EMBL/GenBank/DDBJ databases">
        <title>The complete nuclear genome of the prasinophyte Chloropicon primus (CCMP1205).</title>
        <authorList>
            <person name="Pombert J.-F."/>
            <person name="Otis C."/>
            <person name="Turmel M."/>
            <person name="Lemieux C."/>
        </authorList>
    </citation>
    <scope>NUCLEOTIDE SEQUENCE [LARGE SCALE GENOMIC DNA]</scope>
    <source>
        <strain evidence="3 4">CCMP1205</strain>
    </source>
</reference>
<evidence type="ECO:0000256" key="1">
    <source>
        <dbReference type="SAM" id="MobiDB-lite"/>
    </source>
</evidence>
<feature type="compositionally biased region" description="Low complexity" evidence="1">
    <location>
        <begin position="48"/>
        <end position="57"/>
    </location>
</feature>
<dbReference type="Pfam" id="PF11947">
    <property type="entry name" value="DUF3464"/>
    <property type="match status" value="1"/>
</dbReference>
<evidence type="ECO:0000256" key="2">
    <source>
        <dbReference type="SAM" id="Phobius"/>
    </source>
</evidence>
<feature type="region of interest" description="Disordered" evidence="1">
    <location>
        <begin position="1"/>
        <end position="20"/>
    </location>
</feature>
<dbReference type="Proteomes" id="UP000316726">
    <property type="component" value="Chromosome 3"/>
</dbReference>
<feature type="region of interest" description="Disordered" evidence="1">
    <location>
        <begin position="30"/>
        <end position="60"/>
    </location>
</feature>
<sequence>MEVVSRGTAGRAGLASKVRARRGRSLRVRAGKGFGKKKIEPLPRVEETNSASTSTSSFGVDAGRSLEERVVPPEEPSVPDEVVDRALTRMLTFSGIPFAAGLLFFPSFWYLKVVRHVDVPMYVVYAVSTVFVGVSLAGITYGLLSTSGTSSQKSFLGFEDFKRNLDSLIGKK</sequence>
<dbReference type="PANTHER" id="PTHR34575:SF1">
    <property type="entry name" value="PROTEIN PAM68, CHLOROPLASTIC"/>
    <property type="match status" value="1"/>
</dbReference>
<feature type="compositionally biased region" description="Basic and acidic residues" evidence="1">
    <location>
        <begin position="37"/>
        <end position="47"/>
    </location>
</feature>
<evidence type="ECO:0000313" key="4">
    <source>
        <dbReference type="Proteomes" id="UP000316726"/>
    </source>
</evidence>
<name>A0A5B8MGH1_9CHLO</name>
<dbReference type="AlphaFoldDB" id="A0A5B8MGH1"/>
<accession>A0A5B8MGH1</accession>
<protein>
    <submittedName>
        <fullName evidence="3">Uncharacterized protein</fullName>
    </submittedName>
</protein>
<evidence type="ECO:0000313" key="3">
    <source>
        <dbReference type="EMBL" id="QDZ19768.1"/>
    </source>
</evidence>
<keyword evidence="2" id="KW-0472">Membrane</keyword>
<feature type="transmembrane region" description="Helical" evidence="2">
    <location>
        <begin position="122"/>
        <end position="144"/>
    </location>
</feature>
<organism evidence="3 4">
    <name type="scientific">Chloropicon primus</name>
    <dbReference type="NCBI Taxonomy" id="1764295"/>
    <lineage>
        <taxon>Eukaryota</taxon>
        <taxon>Viridiplantae</taxon>
        <taxon>Chlorophyta</taxon>
        <taxon>Chloropicophyceae</taxon>
        <taxon>Chloropicales</taxon>
        <taxon>Chloropicaceae</taxon>
        <taxon>Chloropicon</taxon>
    </lineage>
</organism>
<keyword evidence="2" id="KW-1133">Transmembrane helix</keyword>
<dbReference type="InterPro" id="IPR021855">
    <property type="entry name" value="PAM68-like"/>
</dbReference>
<dbReference type="OrthoDB" id="5862at2759"/>
<dbReference type="EMBL" id="CP031036">
    <property type="protein sequence ID" value="QDZ19768.1"/>
    <property type="molecule type" value="Genomic_DNA"/>
</dbReference>
<proteinExistence type="predicted"/>
<dbReference type="STRING" id="1764295.A0A5B8MGH1"/>
<keyword evidence="4" id="KW-1185">Reference proteome</keyword>
<feature type="transmembrane region" description="Helical" evidence="2">
    <location>
        <begin position="90"/>
        <end position="110"/>
    </location>
</feature>
<dbReference type="PANTHER" id="PTHR34575">
    <property type="entry name" value="PROTEIN PAM68, CHLOROPLASTIC"/>
    <property type="match status" value="1"/>
</dbReference>
<keyword evidence="2" id="KW-0812">Transmembrane</keyword>